<evidence type="ECO:0000256" key="1">
    <source>
        <dbReference type="SAM" id="MobiDB-lite"/>
    </source>
</evidence>
<dbReference type="AlphaFoldDB" id="A0AAN6Y849"/>
<dbReference type="PANTHER" id="PTHR47843:SF7">
    <property type="entry name" value="BTB DOMAIN-CONTAINING PROTEIN"/>
    <property type="match status" value="1"/>
</dbReference>
<feature type="compositionally biased region" description="Basic and acidic residues" evidence="1">
    <location>
        <begin position="7"/>
        <end position="18"/>
    </location>
</feature>
<dbReference type="PANTHER" id="PTHR47843">
    <property type="entry name" value="BTB DOMAIN-CONTAINING PROTEIN-RELATED"/>
    <property type="match status" value="1"/>
</dbReference>
<reference evidence="3" key="2">
    <citation type="submission" date="2023-05" db="EMBL/GenBank/DDBJ databases">
        <authorList>
            <consortium name="Lawrence Berkeley National Laboratory"/>
            <person name="Steindorff A."/>
            <person name="Hensen N."/>
            <person name="Bonometti L."/>
            <person name="Westerberg I."/>
            <person name="Brannstrom I.O."/>
            <person name="Guillou S."/>
            <person name="Cros-Aarteil S."/>
            <person name="Calhoun S."/>
            <person name="Haridas S."/>
            <person name="Kuo A."/>
            <person name="Mondo S."/>
            <person name="Pangilinan J."/>
            <person name="Riley R."/>
            <person name="Labutti K."/>
            <person name="Andreopoulos B."/>
            <person name="Lipzen A."/>
            <person name="Chen C."/>
            <person name="Yanf M."/>
            <person name="Daum C."/>
            <person name="Ng V."/>
            <person name="Clum A."/>
            <person name="Ohm R."/>
            <person name="Martin F."/>
            <person name="Silar P."/>
            <person name="Natvig D."/>
            <person name="Lalanne C."/>
            <person name="Gautier V."/>
            <person name="Ament-Velasquez S.L."/>
            <person name="Kruys A."/>
            <person name="Hutchinson M.I."/>
            <person name="Powell A.J."/>
            <person name="Barry K."/>
            <person name="Miller A.N."/>
            <person name="Grigoriev I.V."/>
            <person name="Debuchy R."/>
            <person name="Gladieux P."/>
            <person name="Thoren M.H."/>
            <person name="Johannesson H."/>
        </authorList>
    </citation>
    <scope>NUCLEOTIDE SEQUENCE</scope>
    <source>
        <strain evidence="3">PSN293</strain>
    </source>
</reference>
<evidence type="ECO:0000259" key="2">
    <source>
        <dbReference type="PROSITE" id="PS50097"/>
    </source>
</evidence>
<feature type="region of interest" description="Disordered" evidence="1">
    <location>
        <begin position="52"/>
        <end position="71"/>
    </location>
</feature>
<reference evidence="3" key="1">
    <citation type="journal article" date="2023" name="Mol. Phylogenet. Evol.">
        <title>Genome-scale phylogeny and comparative genomics of the fungal order Sordariales.</title>
        <authorList>
            <person name="Hensen N."/>
            <person name="Bonometti L."/>
            <person name="Westerberg I."/>
            <person name="Brannstrom I.O."/>
            <person name="Guillou S."/>
            <person name="Cros-Aarteil S."/>
            <person name="Calhoun S."/>
            <person name="Haridas S."/>
            <person name="Kuo A."/>
            <person name="Mondo S."/>
            <person name="Pangilinan J."/>
            <person name="Riley R."/>
            <person name="LaButti K."/>
            <person name="Andreopoulos B."/>
            <person name="Lipzen A."/>
            <person name="Chen C."/>
            <person name="Yan M."/>
            <person name="Daum C."/>
            <person name="Ng V."/>
            <person name="Clum A."/>
            <person name="Steindorff A."/>
            <person name="Ohm R.A."/>
            <person name="Martin F."/>
            <person name="Silar P."/>
            <person name="Natvig D.O."/>
            <person name="Lalanne C."/>
            <person name="Gautier V."/>
            <person name="Ament-Velasquez S.L."/>
            <person name="Kruys A."/>
            <person name="Hutchinson M.I."/>
            <person name="Powell A.J."/>
            <person name="Barry K."/>
            <person name="Miller A.N."/>
            <person name="Grigoriev I.V."/>
            <person name="Debuchy R."/>
            <person name="Gladieux P."/>
            <person name="Hiltunen Thoren M."/>
            <person name="Johannesson H."/>
        </authorList>
    </citation>
    <scope>NUCLEOTIDE SEQUENCE</scope>
    <source>
        <strain evidence="3">PSN293</strain>
    </source>
</reference>
<feature type="region of interest" description="Disordered" evidence="1">
    <location>
        <begin position="1"/>
        <end position="31"/>
    </location>
</feature>
<sequence length="330" mass="36858">MFKRSFRTRDAGTSHREAASTAMDSQHRVDKSARLMKKGAIRDPQKLAKLQRSFTGGEESARVPSGHARLSDKSLAPSPIVTLTVGREGRLFAAHEDVLCQAPFFEQVIRGNLLDAQNRRISLPDEEPEVFSAVLEYLYKGDYYPRLLHNKQRNSWELEDALPRRATPQTSPTIHDSPNFGGGRAGQTPQTPSAVEATVYLSSIGQHLLRDTVVYCAAERYGLEELKRLALRKQGLQTGIDVGTILRSAQYTYAHTPDSDSRLRAHYLALIIRCRKTFKRSGTMQAEMEKCGSDVYGEGSGKLFFDLFVAMCNHLDDVIEATNARTPKTI</sequence>
<dbReference type="SUPFAM" id="SSF54695">
    <property type="entry name" value="POZ domain"/>
    <property type="match status" value="1"/>
</dbReference>
<dbReference type="EMBL" id="MU858105">
    <property type="protein sequence ID" value="KAK4213690.1"/>
    <property type="molecule type" value="Genomic_DNA"/>
</dbReference>
<feature type="region of interest" description="Disordered" evidence="1">
    <location>
        <begin position="164"/>
        <end position="192"/>
    </location>
</feature>
<protein>
    <recommendedName>
        <fullName evidence="2">BTB domain-containing protein</fullName>
    </recommendedName>
</protein>
<proteinExistence type="predicted"/>
<dbReference type="Gene3D" id="3.30.710.10">
    <property type="entry name" value="Potassium Channel Kv1.1, Chain A"/>
    <property type="match status" value="1"/>
</dbReference>
<dbReference type="InterPro" id="IPR011333">
    <property type="entry name" value="SKP1/BTB/POZ_sf"/>
</dbReference>
<dbReference type="PROSITE" id="PS50097">
    <property type="entry name" value="BTB"/>
    <property type="match status" value="1"/>
</dbReference>
<accession>A0AAN6Y849</accession>
<organism evidence="3 4">
    <name type="scientific">Rhypophila decipiens</name>
    <dbReference type="NCBI Taxonomy" id="261697"/>
    <lineage>
        <taxon>Eukaryota</taxon>
        <taxon>Fungi</taxon>
        <taxon>Dikarya</taxon>
        <taxon>Ascomycota</taxon>
        <taxon>Pezizomycotina</taxon>
        <taxon>Sordariomycetes</taxon>
        <taxon>Sordariomycetidae</taxon>
        <taxon>Sordariales</taxon>
        <taxon>Naviculisporaceae</taxon>
        <taxon>Rhypophila</taxon>
    </lineage>
</organism>
<evidence type="ECO:0000313" key="4">
    <source>
        <dbReference type="Proteomes" id="UP001301769"/>
    </source>
</evidence>
<feature type="domain" description="BTB" evidence="2">
    <location>
        <begin position="81"/>
        <end position="142"/>
    </location>
</feature>
<comment type="caution">
    <text evidence="3">The sequence shown here is derived from an EMBL/GenBank/DDBJ whole genome shotgun (WGS) entry which is preliminary data.</text>
</comment>
<dbReference type="Pfam" id="PF00651">
    <property type="entry name" value="BTB"/>
    <property type="match status" value="1"/>
</dbReference>
<evidence type="ECO:0000313" key="3">
    <source>
        <dbReference type="EMBL" id="KAK4213690.1"/>
    </source>
</evidence>
<dbReference type="Proteomes" id="UP001301769">
    <property type="component" value="Unassembled WGS sequence"/>
</dbReference>
<dbReference type="InterPro" id="IPR000210">
    <property type="entry name" value="BTB/POZ_dom"/>
</dbReference>
<name>A0AAN6Y849_9PEZI</name>
<dbReference type="CDD" id="cd18186">
    <property type="entry name" value="BTB_POZ_ZBTB_KLHL-like"/>
    <property type="match status" value="1"/>
</dbReference>
<keyword evidence="4" id="KW-1185">Reference proteome</keyword>
<feature type="compositionally biased region" description="Polar residues" evidence="1">
    <location>
        <begin position="167"/>
        <end position="176"/>
    </location>
</feature>
<gene>
    <name evidence="3" type="ORF">QBC37DRAFT_169653</name>
</gene>